<feature type="transmembrane region" description="Helical" evidence="1">
    <location>
        <begin position="62"/>
        <end position="84"/>
    </location>
</feature>
<reference evidence="3" key="3">
    <citation type="submission" date="2008-04" db="EMBL/GenBank/DDBJ databases">
        <title>Complete sequence of chromosome of Exiguobacterium sibiricum 255-15.</title>
        <authorList>
            <consortium name="US DOE Joint Genome Institute"/>
            <person name="Copeland A."/>
            <person name="Lucas S."/>
            <person name="Lapidus A."/>
            <person name="Glavina del Rio T."/>
            <person name="Dalin E."/>
            <person name="Tice H."/>
            <person name="Bruce D."/>
            <person name="Goodwin L."/>
            <person name="Pitluck S."/>
            <person name="Kiss H."/>
            <person name="Chertkov O."/>
            <person name="Monk C."/>
            <person name="Brettin T."/>
            <person name="Detter J.C."/>
            <person name="Han C."/>
            <person name="Kuske C.R."/>
            <person name="Schmutz J."/>
            <person name="Larimer F."/>
            <person name="Land M."/>
            <person name="Hauser L."/>
            <person name="Kyrpides N."/>
            <person name="Mikhailova N."/>
            <person name="Vishnivetskaya T."/>
            <person name="Rodrigues D.F."/>
            <person name="Gilichinsky D."/>
            <person name="Tiedje J."/>
            <person name="Richardson P."/>
        </authorList>
    </citation>
    <scope>NUCLEOTIDE SEQUENCE [LARGE SCALE GENOMIC DNA]</scope>
    <source>
        <strain evidence="3">DSM 17290 / CIP 109462 / JCM 13490 / 255-15</strain>
    </source>
</reference>
<dbReference type="RefSeq" id="WP_012370994.1">
    <property type="nucleotide sequence ID" value="NC_010556.1"/>
</dbReference>
<protein>
    <submittedName>
        <fullName evidence="2">Uncharacterized protein</fullName>
    </submittedName>
</protein>
<gene>
    <name evidence="2" type="ordered locus">Exig_2125</name>
</gene>
<keyword evidence="3" id="KW-1185">Reference proteome</keyword>
<dbReference type="EMBL" id="CP001022">
    <property type="protein sequence ID" value="ACB61577.1"/>
    <property type="molecule type" value="Genomic_DNA"/>
</dbReference>
<reference evidence="2 3" key="1">
    <citation type="journal article" date="2006" name="Extremophiles">
        <title>Characterization of Exiguobacterium isolates from the Siberian permafrost. Description of Exiguobacterium sibiricum sp. nov.</title>
        <authorList>
            <person name="Rodrigues D.F."/>
            <person name="Goris J."/>
            <person name="Vishnivetskaya T."/>
            <person name="Gilichinsky D."/>
            <person name="Thomashow M.F."/>
            <person name="Tiedje J.M."/>
        </authorList>
    </citation>
    <scope>NUCLEOTIDE SEQUENCE [LARGE SCALE GENOMIC DNA]</scope>
    <source>
        <strain evidence="3">DSM 17290 / CIP 109462 / JCM 13490 / 255-15</strain>
    </source>
</reference>
<keyword evidence="1" id="KW-0472">Membrane</keyword>
<dbReference type="OrthoDB" id="2353833at2"/>
<name>B1YJT9_EXIS2</name>
<evidence type="ECO:0000313" key="3">
    <source>
        <dbReference type="Proteomes" id="UP000001681"/>
    </source>
</evidence>
<dbReference type="STRING" id="262543.Exig_2125"/>
<feature type="transmembrane region" description="Helical" evidence="1">
    <location>
        <begin position="39"/>
        <end position="56"/>
    </location>
</feature>
<dbReference type="Proteomes" id="UP000001681">
    <property type="component" value="Chromosome"/>
</dbReference>
<dbReference type="HOGENOM" id="CLU_2245925_0_0_9"/>
<proteinExistence type="predicted"/>
<dbReference type="KEGG" id="esi:Exig_2125"/>
<sequence>MNWTDLAIELGIIIGLATIICGLMFAIQIPFVTTTAAKVILSLTALVLVTSLYLIVKFDWISNPLVIAGYIVLILVVTAITSVVDEKKQKLTPLDEEETWHAEG</sequence>
<keyword evidence="1" id="KW-0812">Transmembrane</keyword>
<keyword evidence="1" id="KW-1133">Transmembrane helix</keyword>
<organism evidence="2 3">
    <name type="scientific">Exiguobacterium sibiricum (strain DSM 17290 / CCUG 55495 / CIP 109462 / JCM 13490 / 255-15)</name>
    <dbReference type="NCBI Taxonomy" id="262543"/>
    <lineage>
        <taxon>Bacteria</taxon>
        <taxon>Bacillati</taxon>
        <taxon>Bacillota</taxon>
        <taxon>Bacilli</taxon>
        <taxon>Bacillales</taxon>
        <taxon>Bacillales Family XII. Incertae Sedis</taxon>
        <taxon>Exiguobacterium</taxon>
    </lineage>
</organism>
<feature type="transmembrane region" description="Helical" evidence="1">
    <location>
        <begin position="6"/>
        <end position="27"/>
    </location>
</feature>
<dbReference type="AlphaFoldDB" id="B1YJT9"/>
<evidence type="ECO:0000313" key="2">
    <source>
        <dbReference type="EMBL" id="ACB61577.1"/>
    </source>
</evidence>
<accession>B1YJT9</accession>
<evidence type="ECO:0000256" key="1">
    <source>
        <dbReference type="SAM" id="Phobius"/>
    </source>
</evidence>
<reference evidence="2 3" key="2">
    <citation type="journal article" date="2008" name="BMC Genomics">
        <title>Architecture of thermal adaptation in an Exiguobacterium sibiricum strain isolated from 3 million year old permafrost: a genome and transcriptome approach.</title>
        <authorList>
            <person name="Rodrigues D.F."/>
            <person name="Ivanova N."/>
            <person name="He Z."/>
            <person name="Huebner M."/>
            <person name="Zhou J."/>
            <person name="Tiedje J.M."/>
        </authorList>
    </citation>
    <scope>NUCLEOTIDE SEQUENCE [LARGE SCALE GENOMIC DNA]</scope>
    <source>
        <strain evidence="3">DSM 17290 / CIP 109462 / JCM 13490 / 255-15</strain>
    </source>
</reference>